<keyword evidence="4" id="KW-1185">Reference proteome</keyword>
<comment type="caution">
    <text evidence="3">The sequence shown here is derived from an EMBL/GenBank/DDBJ whole genome shotgun (WGS) entry which is preliminary data.</text>
</comment>
<feature type="domain" description="Secretion system C-terminal sorting" evidence="2">
    <location>
        <begin position="54"/>
        <end position="113"/>
    </location>
</feature>
<evidence type="ECO:0000313" key="4">
    <source>
        <dbReference type="Proteomes" id="UP000632774"/>
    </source>
</evidence>
<evidence type="ECO:0000259" key="2">
    <source>
        <dbReference type="Pfam" id="PF18962"/>
    </source>
</evidence>
<dbReference type="RefSeq" id="WP_194107116.1">
    <property type="nucleotide sequence ID" value="NZ_JADFFM010000002.1"/>
</dbReference>
<dbReference type="Pfam" id="PF18962">
    <property type="entry name" value="Por_Secre_tail"/>
    <property type="match status" value="1"/>
</dbReference>
<dbReference type="EMBL" id="JADFFM010000002">
    <property type="protein sequence ID" value="MBE9667661.1"/>
    <property type="molecule type" value="Genomic_DNA"/>
</dbReference>
<evidence type="ECO:0000313" key="3">
    <source>
        <dbReference type="EMBL" id="MBE9667661.1"/>
    </source>
</evidence>
<accession>A0ABR9XKB5</accession>
<reference evidence="3 4" key="1">
    <citation type="submission" date="2020-10" db="EMBL/GenBank/DDBJ databases">
        <title>Mucilaginibacter mali sp. nov., isolated from rhizosphere soil of apple orchard.</title>
        <authorList>
            <person name="Lee J.-S."/>
            <person name="Kim H.S."/>
            <person name="Kim J.-S."/>
        </authorList>
    </citation>
    <scope>NUCLEOTIDE SEQUENCE [LARGE SCALE GENOMIC DNA]</scope>
    <source>
        <strain evidence="3 4">KCTC 23157</strain>
    </source>
</reference>
<feature type="chain" id="PRO_5047051894" description="Secretion system C-terminal sorting domain-containing protein" evidence="1">
    <location>
        <begin position="24"/>
        <end position="130"/>
    </location>
</feature>
<organism evidence="3 4">
    <name type="scientific">Mucilaginibacter boryungensis</name>
    <dbReference type="NCBI Taxonomy" id="768480"/>
    <lineage>
        <taxon>Bacteria</taxon>
        <taxon>Pseudomonadati</taxon>
        <taxon>Bacteroidota</taxon>
        <taxon>Sphingobacteriia</taxon>
        <taxon>Sphingobacteriales</taxon>
        <taxon>Sphingobacteriaceae</taxon>
        <taxon>Mucilaginibacter</taxon>
    </lineage>
</organism>
<feature type="signal peptide" evidence="1">
    <location>
        <begin position="1"/>
        <end position="23"/>
    </location>
</feature>
<sequence length="130" mass="14362">MKTFIKSSALLVVLALLSTGVFATDKTTGPAAEKQDVISFNPLLTDFGISVMVRKANVNDSFVTINDAQGNIIFKDKLAGKNTFSKKGYDLSELADGDYTVKVTSNNTVSERIVHIYRDDNDKKLFFFKI</sequence>
<keyword evidence="1" id="KW-0732">Signal</keyword>
<dbReference type="Proteomes" id="UP000632774">
    <property type="component" value="Unassembled WGS sequence"/>
</dbReference>
<evidence type="ECO:0000256" key="1">
    <source>
        <dbReference type="SAM" id="SignalP"/>
    </source>
</evidence>
<dbReference type="InterPro" id="IPR026444">
    <property type="entry name" value="Secre_tail"/>
</dbReference>
<proteinExistence type="predicted"/>
<gene>
    <name evidence="3" type="ORF">IRJ18_14905</name>
</gene>
<protein>
    <recommendedName>
        <fullName evidence="2">Secretion system C-terminal sorting domain-containing protein</fullName>
    </recommendedName>
</protein>
<name>A0ABR9XKB5_9SPHI</name>